<dbReference type="Proteomes" id="UP000055060">
    <property type="component" value="Unassembled WGS sequence"/>
</dbReference>
<feature type="transmembrane region" description="Helical" evidence="7">
    <location>
        <begin position="142"/>
        <end position="161"/>
    </location>
</feature>
<feature type="domain" description="ABC transmembrane type-1" evidence="8">
    <location>
        <begin position="70"/>
        <end position="261"/>
    </location>
</feature>
<evidence type="ECO:0000256" key="5">
    <source>
        <dbReference type="ARBA" id="ARBA00022989"/>
    </source>
</evidence>
<evidence type="ECO:0000256" key="6">
    <source>
        <dbReference type="ARBA" id="ARBA00023136"/>
    </source>
</evidence>
<dbReference type="SUPFAM" id="SSF161098">
    <property type="entry name" value="MetI-like"/>
    <property type="match status" value="1"/>
</dbReference>
<dbReference type="GO" id="GO:0055085">
    <property type="term" value="P:transmembrane transport"/>
    <property type="evidence" value="ECO:0007669"/>
    <property type="project" value="InterPro"/>
</dbReference>
<keyword evidence="2 7" id="KW-0813">Transport</keyword>
<dbReference type="PANTHER" id="PTHR43744">
    <property type="entry name" value="ABC TRANSPORTER PERMEASE PROTEIN MG189-RELATED-RELATED"/>
    <property type="match status" value="1"/>
</dbReference>
<accession>A0A0S7BJ97</accession>
<dbReference type="Gene3D" id="1.10.3720.10">
    <property type="entry name" value="MetI-like"/>
    <property type="match status" value="1"/>
</dbReference>
<evidence type="ECO:0000256" key="7">
    <source>
        <dbReference type="RuleBase" id="RU363032"/>
    </source>
</evidence>
<evidence type="ECO:0000256" key="4">
    <source>
        <dbReference type="ARBA" id="ARBA00022692"/>
    </source>
</evidence>
<evidence type="ECO:0000313" key="9">
    <source>
        <dbReference type="EMBL" id="GAP13861.1"/>
    </source>
</evidence>
<dbReference type="RefSeq" id="WP_075073166.1">
    <property type="nucleotide sequence ID" value="NZ_DF967972.1"/>
</dbReference>
<feature type="transmembrane region" description="Helical" evidence="7">
    <location>
        <begin position="69"/>
        <end position="95"/>
    </location>
</feature>
<feature type="transmembrane region" description="Helical" evidence="7">
    <location>
        <begin position="240"/>
        <end position="260"/>
    </location>
</feature>
<protein>
    <submittedName>
        <fullName evidence="9">Carbohydrate ABC transporter membrane protein 2, CUT1 family</fullName>
    </submittedName>
</protein>
<proteinExistence type="inferred from homology"/>
<evidence type="ECO:0000256" key="2">
    <source>
        <dbReference type="ARBA" id="ARBA00022448"/>
    </source>
</evidence>
<dbReference type="InterPro" id="IPR000515">
    <property type="entry name" value="MetI-like"/>
</dbReference>
<keyword evidence="3" id="KW-1003">Cell membrane</keyword>
<keyword evidence="6 7" id="KW-0472">Membrane</keyword>
<dbReference type="Pfam" id="PF00528">
    <property type="entry name" value="BPD_transp_1"/>
    <property type="match status" value="1"/>
</dbReference>
<organism evidence="9">
    <name type="scientific">Longilinea arvoryzae</name>
    <dbReference type="NCBI Taxonomy" id="360412"/>
    <lineage>
        <taxon>Bacteria</taxon>
        <taxon>Bacillati</taxon>
        <taxon>Chloroflexota</taxon>
        <taxon>Anaerolineae</taxon>
        <taxon>Anaerolineales</taxon>
        <taxon>Anaerolineaceae</taxon>
        <taxon>Longilinea</taxon>
    </lineage>
</organism>
<dbReference type="InterPro" id="IPR035906">
    <property type="entry name" value="MetI-like_sf"/>
</dbReference>
<dbReference type="PROSITE" id="PS50928">
    <property type="entry name" value="ABC_TM1"/>
    <property type="match status" value="1"/>
</dbReference>
<dbReference type="CDD" id="cd06261">
    <property type="entry name" value="TM_PBP2"/>
    <property type="match status" value="1"/>
</dbReference>
<feature type="transmembrane region" description="Helical" evidence="7">
    <location>
        <begin position="107"/>
        <end position="130"/>
    </location>
</feature>
<evidence type="ECO:0000259" key="8">
    <source>
        <dbReference type="PROSITE" id="PS50928"/>
    </source>
</evidence>
<feature type="transmembrane region" description="Helical" evidence="7">
    <location>
        <begin position="182"/>
        <end position="207"/>
    </location>
</feature>
<dbReference type="GO" id="GO:0005886">
    <property type="term" value="C:plasma membrane"/>
    <property type="evidence" value="ECO:0007669"/>
    <property type="project" value="UniProtKB-SubCell"/>
</dbReference>
<keyword evidence="4 7" id="KW-0812">Transmembrane</keyword>
<gene>
    <name evidence="9" type="ORF">LARV_01620</name>
</gene>
<dbReference type="OrthoDB" id="42677at2"/>
<sequence length="276" mass="31004">MKIKNYLDKVIAYVFLVAWVLIVFFPLWTMIVNSFKTQHEIFTDPFSLPKVFTLEGYKNALEMGNFGVFFLNSLFITVVSLSLILLFGSLAAYALVRWKCRLSNALYFFFIIGMMIPIRLGTMSVVKIIISLGLNNKTYGLIPIYVASGIPVSILVLTAFIRSLPKGLIDAASIDGASEITIFWKIILPLIRPALSTVAIFNMIPIWNDFWWPLILLRQESVRTVPLGVSLLFGEFSANWTNILSVLTLASIPMIILYLLMSKQFIRGLTAGAMKG</sequence>
<evidence type="ECO:0000256" key="1">
    <source>
        <dbReference type="ARBA" id="ARBA00004651"/>
    </source>
</evidence>
<comment type="subcellular location">
    <subcellularLocation>
        <location evidence="1 7">Cell membrane</location>
        <topology evidence="1 7">Multi-pass membrane protein</topology>
    </subcellularLocation>
</comment>
<name>A0A0S7BJ97_9CHLR</name>
<comment type="similarity">
    <text evidence="7">Belongs to the binding-protein-dependent transport system permease family.</text>
</comment>
<dbReference type="AlphaFoldDB" id="A0A0S7BJ97"/>
<keyword evidence="10" id="KW-1185">Reference proteome</keyword>
<feature type="transmembrane region" description="Helical" evidence="7">
    <location>
        <begin position="12"/>
        <end position="31"/>
    </location>
</feature>
<reference evidence="9" key="1">
    <citation type="submission" date="2015-07" db="EMBL/GenBank/DDBJ databases">
        <title>Draft Genome Sequences of Anaerolinea thermolimosa IMO-1, Bellilinea caldifistulae GOMI-1, Leptolinea tardivitalis YMTK-2, Levilinea saccharolytica KIBI-1,Longilinea arvoryzae KOME-1, Previously Described as Members of the Anaerolineaceae (Chloroflexi).</title>
        <authorList>
            <person name="Sekiguchi Y."/>
            <person name="Ohashi A."/>
            <person name="Matsuura N."/>
            <person name="Tourlousse M.D."/>
        </authorList>
    </citation>
    <scope>NUCLEOTIDE SEQUENCE [LARGE SCALE GENOMIC DNA]</scope>
    <source>
        <strain evidence="9">KOME-1</strain>
    </source>
</reference>
<dbReference type="STRING" id="360412.LARV_01620"/>
<dbReference type="EMBL" id="DF967972">
    <property type="protein sequence ID" value="GAP13861.1"/>
    <property type="molecule type" value="Genomic_DNA"/>
</dbReference>
<evidence type="ECO:0000313" key="10">
    <source>
        <dbReference type="Proteomes" id="UP000055060"/>
    </source>
</evidence>
<keyword evidence="5 7" id="KW-1133">Transmembrane helix</keyword>
<evidence type="ECO:0000256" key="3">
    <source>
        <dbReference type="ARBA" id="ARBA00022475"/>
    </source>
</evidence>
<dbReference type="PANTHER" id="PTHR43744:SF12">
    <property type="entry name" value="ABC TRANSPORTER PERMEASE PROTEIN MG189-RELATED"/>
    <property type="match status" value="1"/>
</dbReference>